<keyword evidence="10" id="KW-1185">Reference proteome</keyword>
<evidence type="ECO:0000313" key="9">
    <source>
        <dbReference type="EMBL" id="MFC3120425.1"/>
    </source>
</evidence>
<dbReference type="NCBIfam" id="NF003706">
    <property type="entry name" value="PRK05324.1"/>
    <property type="match status" value="1"/>
</dbReference>
<evidence type="ECO:0000256" key="2">
    <source>
        <dbReference type="ARBA" id="ARBA00022723"/>
    </source>
</evidence>
<feature type="binding site" evidence="5">
    <location>
        <position position="61"/>
    </location>
    <ligand>
        <name>Zn(2+)</name>
        <dbReference type="ChEBI" id="CHEBI:29105"/>
    </ligand>
</feature>
<dbReference type="Pfam" id="PF04952">
    <property type="entry name" value="AstE_AspA_hybrid"/>
    <property type="match status" value="1"/>
</dbReference>
<dbReference type="HAMAP" id="MF_00767">
    <property type="entry name" value="Arg_catab_AstE"/>
    <property type="match status" value="1"/>
</dbReference>
<reference evidence="10" key="1">
    <citation type="journal article" date="2019" name="Int. J. Syst. Evol. Microbiol.">
        <title>The Global Catalogue of Microorganisms (GCM) 10K type strain sequencing project: providing services to taxonomists for standard genome sequencing and annotation.</title>
        <authorList>
            <consortium name="The Broad Institute Genomics Platform"/>
            <consortium name="The Broad Institute Genome Sequencing Center for Infectious Disease"/>
            <person name="Wu L."/>
            <person name="Ma J."/>
        </authorList>
    </citation>
    <scope>NUCLEOTIDE SEQUENCE [LARGE SCALE GENOMIC DNA]</scope>
    <source>
        <strain evidence="10">KCTC 52473</strain>
    </source>
</reference>
<dbReference type="EC" id="3.5.1.96" evidence="5 6"/>
<feature type="binding site" evidence="5">
    <location>
        <position position="64"/>
    </location>
    <ligand>
        <name>Zn(2+)</name>
        <dbReference type="ChEBI" id="CHEBI:29105"/>
    </ligand>
</feature>
<gene>
    <name evidence="5 9" type="primary">astE</name>
    <name evidence="9" type="ORF">ACFOHL_02215</name>
</gene>
<name>A0ABV7FMR2_9ALTE</name>
<accession>A0ABV7FMR2</accession>
<dbReference type="InterPro" id="IPR055438">
    <property type="entry name" value="AstE_AspA_cat"/>
</dbReference>
<dbReference type="PIRSF" id="PIRSF017020">
    <property type="entry name" value="AstE"/>
    <property type="match status" value="1"/>
</dbReference>
<evidence type="ECO:0000256" key="5">
    <source>
        <dbReference type="HAMAP-Rule" id="MF_00767"/>
    </source>
</evidence>
<dbReference type="InterPro" id="IPR007036">
    <property type="entry name" value="Aste_AspA_hybrid_dom"/>
</dbReference>
<dbReference type="Proteomes" id="UP001595478">
    <property type="component" value="Unassembled WGS sequence"/>
</dbReference>
<dbReference type="Pfam" id="PF24827">
    <property type="entry name" value="AstE_AspA_cat"/>
    <property type="match status" value="1"/>
</dbReference>
<evidence type="ECO:0000256" key="1">
    <source>
        <dbReference type="ARBA" id="ARBA00022503"/>
    </source>
</evidence>
<dbReference type="SUPFAM" id="SSF53187">
    <property type="entry name" value="Zn-dependent exopeptidases"/>
    <property type="match status" value="1"/>
</dbReference>
<dbReference type="EMBL" id="JBHRSW010000005">
    <property type="protein sequence ID" value="MFC3120425.1"/>
    <property type="molecule type" value="Genomic_DNA"/>
</dbReference>
<evidence type="ECO:0000259" key="8">
    <source>
        <dbReference type="Pfam" id="PF24827"/>
    </source>
</evidence>
<comment type="caution">
    <text evidence="9">The sequence shown here is derived from an EMBL/GenBank/DDBJ whole genome shotgun (WGS) entry which is preliminary data.</text>
</comment>
<evidence type="ECO:0000256" key="3">
    <source>
        <dbReference type="ARBA" id="ARBA00022801"/>
    </source>
</evidence>
<sequence>MNSPLSDYLSYSLQHYTQWKAFSGTIGSAIAFKSEVPGVLLITPIAEQTPCKRIILSCGIHGNETAPIEICNALIRDIYEEKLSCQHELMFVFGNLPAMQIAKRFVDENLNRLFDPEASTLSGLLEEEANQDMLNLEEHRALVLKHAVDNFFSNASSEQQLIHYDLHTAIRPSKNEKFAVYPYLHGRPYCKEQLQFLSDCGVNTILLSQTPATTFSYYSSRKFGAHAFTVELGKVKPFGENDMASFTAVTHMLAQLIKKEAVRISKYEDCPLEIFTVNQVINKTKDDFSLHFSDDAANFTAFKKGEVLASESGAEYCAEYDGEAIVFPNAQVALGQRALLTVIPCEL</sequence>
<dbReference type="InterPro" id="IPR050178">
    <property type="entry name" value="AspA/AstE_fam"/>
</dbReference>
<comment type="catalytic activity">
    <reaction evidence="5">
        <text>N-succinyl-L-glutamate + H2O = L-glutamate + succinate</text>
        <dbReference type="Rhea" id="RHEA:15169"/>
        <dbReference type="ChEBI" id="CHEBI:15377"/>
        <dbReference type="ChEBI" id="CHEBI:29985"/>
        <dbReference type="ChEBI" id="CHEBI:30031"/>
        <dbReference type="ChEBI" id="CHEBI:58763"/>
        <dbReference type="EC" id="3.5.1.96"/>
    </reaction>
</comment>
<feature type="domain" description="Succinylglutamate desuccinylase/Aspartoacylase catalytic" evidence="8">
    <location>
        <begin position="52"/>
        <end position="256"/>
    </location>
</feature>
<dbReference type="CDD" id="cd03855">
    <property type="entry name" value="M14_ASTE"/>
    <property type="match status" value="1"/>
</dbReference>
<feature type="active site" evidence="5">
    <location>
        <position position="231"/>
    </location>
</feature>
<protein>
    <recommendedName>
        <fullName evidence="5 6">Succinylglutamate desuccinylase</fullName>
        <ecNumber evidence="5 6">3.5.1.96</ecNumber>
    </recommendedName>
</protein>
<dbReference type="PANTHER" id="PTHR15162:SF7">
    <property type="entry name" value="SUCCINYLGLUTAMATE DESUCCINYLASE"/>
    <property type="match status" value="1"/>
</dbReference>
<evidence type="ECO:0000313" key="10">
    <source>
        <dbReference type="Proteomes" id="UP001595478"/>
    </source>
</evidence>
<evidence type="ECO:0000259" key="7">
    <source>
        <dbReference type="Pfam" id="PF04952"/>
    </source>
</evidence>
<evidence type="ECO:0000256" key="4">
    <source>
        <dbReference type="ARBA" id="ARBA00022833"/>
    </source>
</evidence>
<feature type="binding site" evidence="5">
    <location>
        <position position="167"/>
    </location>
    <ligand>
        <name>Zn(2+)</name>
        <dbReference type="ChEBI" id="CHEBI:29105"/>
    </ligand>
</feature>
<dbReference type="PANTHER" id="PTHR15162">
    <property type="entry name" value="ASPARTOACYLASE"/>
    <property type="match status" value="1"/>
</dbReference>
<dbReference type="Gene3D" id="3.40.630.10">
    <property type="entry name" value="Zn peptidases"/>
    <property type="match status" value="1"/>
</dbReference>
<organism evidence="9 10">
    <name type="scientific">Agaribacter flavus</name>
    <dbReference type="NCBI Taxonomy" id="1902781"/>
    <lineage>
        <taxon>Bacteria</taxon>
        <taxon>Pseudomonadati</taxon>
        <taxon>Pseudomonadota</taxon>
        <taxon>Gammaproteobacteria</taxon>
        <taxon>Alteromonadales</taxon>
        <taxon>Alteromonadaceae</taxon>
        <taxon>Agaribacter</taxon>
    </lineage>
</organism>
<comment type="cofactor">
    <cofactor evidence="5">
        <name>Zn(2+)</name>
        <dbReference type="ChEBI" id="CHEBI:29105"/>
    </cofactor>
    <text evidence="5">Binds 1 zinc ion per subunit.</text>
</comment>
<dbReference type="GO" id="GO:0009017">
    <property type="term" value="F:succinylglutamate desuccinylase activity"/>
    <property type="evidence" value="ECO:0007669"/>
    <property type="project" value="UniProtKB-EC"/>
</dbReference>
<keyword evidence="1 5" id="KW-0056">Arginine metabolism</keyword>
<keyword evidence="4 5" id="KW-0862">Zinc</keyword>
<comment type="similarity">
    <text evidence="5">Belongs to the AspA/AstE family. Succinylglutamate desuccinylase subfamily.</text>
</comment>
<keyword evidence="3 5" id="KW-0378">Hydrolase</keyword>
<proteinExistence type="inferred from homology"/>
<keyword evidence="2 5" id="KW-0479">Metal-binding</keyword>
<comment type="pathway">
    <text evidence="5">Amino-acid degradation; L-arginine degradation via AST pathway; L-glutamate and succinate from L-arginine: step 5/5.</text>
</comment>
<evidence type="ECO:0000256" key="6">
    <source>
        <dbReference type="NCBIfam" id="TIGR03242"/>
    </source>
</evidence>
<dbReference type="InterPro" id="IPR016681">
    <property type="entry name" value="SuccinylGlu_desuccinylase"/>
</dbReference>
<feature type="domain" description="AstE/AspA barrel-sandwich hybrid" evidence="7">
    <location>
        <begin position="271"/>
        <end position="344"/>
    </location>
</feature>
<dbReference type="NCBIfam" id="TIGR03242">
    <property type="entry name" value="arg_catab_astE"/>
    <property type="match status" value="1"/>
</dbReference>
<comment type="function">
    <text evidence="5">Transforms N(2)-succinylglutamate into succinate and glutamate.</text>
</comment>
<dbReference type="RefSeq" id="WP_376918570.1">
    <property type="nucleotide sequence ID" value="NZ_JBHRSW010000005.1"/>
</dbReference>